<evidence type="ECO:0000313" key="3">
    <source>
        <dbReference type="Proteomes" id="UP000198858"/>
    </source>
</evidence>
<dbReference type="RefSeq" id="WP_089661134.1">
    <property type="nucleotide sequence ID" value="NZ_LT629745.1"/>
</dbReference>
<evidence type="ECO:0000259" key="1">
    <source>
        <dbReference type="PROSITE" id="PS51819"/>
    </source>
</evidence>
<reference evidence="2 3" key="1">
    <citation type="submission" date="2016-10" db="EMBL/GenBank/DDBJ databases">
        <authorList>
            <person name="Varghese N."/>
            <person name="Submissions S."/>
        </authorList>
    </citation>
    <scope>NUCLEOTIDE SEQUENCE [LARGE SCALE GENOMIC DNA]</scope>
    <source>
        <strain evidence="2 3">Mar_2010_102</strain>
    </source>
</reference>
<dbReference type="AlphaFoldDB" id="A0A1H1L1T8"/>
<dbReference type="EMBL" id="LT629745">
    <property type="protein sequence ID" value="SDR67995.1"/>
    <property type="molecule type" value="Genomic_DNA"/>
</dbReference>
<proteinExistence type="predicted"/>
<dbReference type="InterPro" id="IPR029068">
    <property type="entry name" value="Glyas_Bleomycin-R_OHBP_Dase"/>
</dbReference>
<name>A0A1H1L1T8_9FLAO</name>
<dbReference type="CDD" id="cd06587">
    <property type="entry name" value="VOC"/>
    <property type="match status" value="1"/>
</dbReference>
<evidence type="ECO:0000313" key="2">
    <source>
        <dbReference type="EMBL" id="SDR67995.1"/>
    </source>
</evidence>
<sequence length="223" mass="26160">MKIIKLTIYTSNIKDQLEFYRDELGFDIDKYSEDSFEIIAGYSILRFEFRENATPYHIAFHIPDRQEEVALEWLDNIVPVIGFNDDKIVDFPNWQAKSIYFYDRDKNIMEFISRRDFSKPESAIFNSGNIIGVAEIGLVTQHIKEKFKKLNLQCGLAQFDGDFERFCAIGEASGLLITINNEKKDWFPTNDKAYSSDFKLKFEHHSKTFQLNYSQNELKISEN</sequence>
<keyword evidence="3" id="KW-1185">Reference proteome</keyword>
<dbReference type="STRING" id="1250231.SAMN04488552_0461"/>
<protein>
    <recommendedName>
        <fullName evidence="1">VOC domain-containing protein</fullName>
    </recommendedName>
</protein>
<organism evidence="2 3">
    <name type="scientific">Christiangramia echinicola</name>
    <dbReference type="NCBI Taxonomy" id="279359"/>
    <lineage>
        <taxon>Bacteria</taxon>
        <taxon>Pseudomonadati</taxon>
        <taxon>Bacteroidota</taxon>
        <taxon>Flavobacteriia</taxon>
        <taxon>Flavobacteriales</taxon>
        <taxon>Flavobacteriaceae</taxon>
        <taxon>Christiangramia</taxon>
    </lineage>
</organism>
<gene>
    <name evidence="2" type="ORF">SAMN04488552_0461</name>
</gene>
<dbReference type="Proteomes" id="UP000198858">
    <property type="component" value="Chromosome I"/>
</dbReference>
<dbReference type="SUPFAM" id="SSF54593">
    <property type="entry name" value="Glyoxalase/Bleomycin resistance protein/Dihydroxybiphenyl dioxygenase"/>
    <property type="match status" value="1"/>
</dbReference>
<feature type="domain" description="VOC" evidence="1">
    <location>
        <begin position="2"/>
        <end position="114"/>
    </location>
</feature>
<accession>A0A1H1L1T8</accession>
<dbReference type="PROSITE" id="PS51819">
    <property type="entry name" value="VOC"/>
    <property type="match status" value="1"/>
</dbReference>
<dbReference type="InterPro" id="IPR037523">
    <property type="entry name" value="VOC_core"/>
</dbReference>
<dbReference type="Gene3D" id="3.10.180.10">
    <property type="entry name" value="2,3-Dihydroxybiphenyl 1,2-Dioxygenase, domain 1"/>
    <property type="match status" value="1"/>
</dbReference>